<dbReference type="GO" id="GO:0003677">
    <property type="term" value="F:DNA binding"/>
    <property type="evidence" value="ECO:0007669"/>
    <property type="project" value="InterPro"/>
</dbReference>
<keyword evidence="26" id="KW-1185">Reference proteome</keyword>
<dbReference type="PROSITE" id="PS51327">
    <property type="entry name" value="DICER_DSRBF"/>
    <property type="match status" value="1"/>
</dbReference>
<dbReference type="InterPro" id="IPR005034">
    <property type="entry name" value="Dicer_dimerisation"/>
</dbReference>
<dbReference type="FunFam" id="3.40.50.300:FF:000628">
    <property type="entry name" value="Endoribonuclease Dicer"/>
    <property type="match status" value="1"/>
</dbReference>
<keyword evidence="4" id="KW-0930">Antiviral protein</keyword>
<comment type="function">
    <text evidence="16">Dicer-like endonuclease involved in cleaving double-stranded RNA in the RNA interference (RNAi) pathway. Produces 21 to 25 bp dsRNAs (siRNAs) which target the selective destruction of homologous RNAs leading to sequence-specific suppression of gene expression, called post-transcriptional gene silencing (PTGS). Part of a broad host defense response against viral infection and transposons.</text>
</comment>
<dbReference type="Pfam" id="PF24995">
    <property type="entry name" value="DSRM_2"/>
    <property type="match status" value="1"/>
</dbReference>
<reference evidence="26" key="1">
    <citation type="journal article" date="2020" name="Stud. Mycol.">
        <title>101 Dothideomycetes genomes: A test case for predicting lifestyles and emergence of pathogens.</title>
        <authorList>
            <person name="Haridas S."/>
            <person name="Albert R."/>
            <person name="Binder M."/>
            <person name="Bloem J."/>
            <person name="LaButti K."/>
            <person name="Salamov A."/>
            <person name="Andreopoulos B."/>
            <person name="Baker S."/>
            <person name="Barry K."/>
            <person name="Bills G."/>
            <person name="Bluhm B."/>
            <person name="Cannon C."/>
            <person name="Castanera R."/>
            <person name="Culley D."/>
            <person name="Daum C."/>
            <person name="Ezra D."/>
            <person name="Gonzalez J."/>
            <person name="Henrissat B."/>
            <person name="Kuo A."/>
            <person name="Liang C."/>
            <person name="Lipzen A."/>
            <person name="Lutzoni F."/>
            <person name="Magnuson J."/>
            <person name="Mondo S."/>
            <person name="Nolan M."/>
            <person name="Ohm R."/>
            <person name="Pangilinan J."/>
            <person name="Park H.-J."/>
            <person name="Ramirez L."/>
            <person name="Alfaro M."/>
            <person name="Sun H."/>
            <person name="Tritt A."/>
            <person name="Yoshinaga Y."/>
            <person name="Zwiers L.-H."/>
            <person name="Turgeon B."/>
            <person name="Goodwin S."/>
            <person name="Spatafora J."/>
            <person name="Crous P."/>
            <person name="Grigoriev I."/>
        </authorList>
    </citation>
    <scope>NUCLEOTIDE SEQUENCE [LARGE SCALE GENOMIC DNA]</scope>
    <source>
        <strain evidence="26">CBS 304.66</strain>
    </source>
</reference>
<feature type="compositionally biased region" description="Acidic residues" evidence="19">
    <location>
        <begin position="1515"/>
        <end position="1531"/>
    </location>
</feature>
<dbReference type="GO" id="GO:0005524">
    <property type="term" value="F:ATP binding"/>
    <property type="evidence" value="ECO:0007669"/>
    <property type="project" value="UniProtKB-KW"/>
</dbReference>
<dbReference type="Gene3D" id="3.40.50.300">
    <property type="entry name" value="P-loop containing nucleotide triphosphate hydrolases"/>
    <property type="match status" value="2"/>
</dbReference>
<keyword evidence="13 18" id="KW-0694">RNA-binding</keyword>
<keyword evidence="6" id="KW-0677">Repeat</keyword>
<dbReference type="GO" id="GO:0005737">
    <property type="term" value="C:cytoplasm"/>
    <property type="evidence" value="ECO:0007669"/>
    <property type="project" value="TreeGrafter"/>
</dbReference>
<dbReference type="InterPro" id="IPR000999">
    <property type="entry name" value="RNase_III_dom"/>
</dbReference>
<dbReference type="GO" id="GO:0046872">
    <property type="term" value="F:metal ion binding"/>
    <property type="evidence" value="ECO:0007669"/>
    <property type="project" value="UniProtKB-KW"/>
</dbReference>
<dbReference type="InterPro" id="IPR003100">
    <property type="entry name" value="PAZ_dom"/>
</dbReference>
<feature type="region of interest" description="Disordered" evidence="19">
    <location>
        <begin position="23"/>
        <end position="55"/>
    </location>
</feature>
<evidence type="ECO:0000256" key="5">
    <source>
        <dbReference type="ARBA" id="ARBA00022723"/>
    </source>
</evidence>
<proteinExistence type="inferred from homology"/>
<dbReference type="InterPro" id="IPR038248">
    <property type="entry name" value="Dicer_dimer_sf"/>
</dbReference>
<feature type="domain" description="Helicase C-terminal" evidence="23">
    <location>
        <begin position="443"/>
        <end position="611"/>
    </location>
</feature>
<keyword evidence="14" id="KW-0051">Antiviral defense</keyword>
<accession>A0A9P4MV25</accession>
<dbReference type="FunFam" id="1.10.1520.10:FF:000015">
    <property type="entry name" value="Dicer-like protein 1"/>
    <property type="match status" value="1"/>
</dbReference>
<comment type="cofactor">
    <cofactor evidence="1">
        <name>Mn(2+)</name>
        <dbReference type="ChEBI" id="CHEBI:29035"/>
    </cofactor>
</comment>
<dbReference type="InterPro" id="IPR006935">
    <property type="entry name" value="Helicase/UvrB_N"/>
</dbReference>
<sequence length="1566" mass="179503">MNLTADLPDEQQYDYQDGYAYDMEYQESEDGRNLDSDHDDELDHGHSPFTSSEKRKAQNDIFRAYAAKRAEQLTEKEVQEALSRAKDDRLSIKDILEKQVTSTQITKSREYQTELYERAKDKNIIAVLDTGSGKTHIATLLLRHVLDKELESRTRGEAPKTAFFLVDSVNLVFQQANVLKCGLDHNVEGICGAMGASLWQKSTWNKLFANNMVIICTAEVLVQCIMHSFITMSRVNLLIFDEAHHAKNNHPYARLIKEYYLNEPDSWKRPQIFGMTASPVDANMDVRQAARDLETLLHCQICTTSDLSLLQNNISRPTEEVVVYSRLKAPFETSLHQELRGCYGDVPVFQNFFRTSKGLASELGPWASDMFWSFAFSEEESRKIEMRQERKFNVTKSNHSIEVLDKQITQLKEAAKYVQNHEFGLPTPTSEHLSSKVLELHRWLQLYYSRTGEARCIVFVERRSTARLLNLIFTQIGGPNLRTDILVGVNSNIGDLNVSLRNQVMTVAKFRRGELNCLFSTSVAEEGLDIPQCNLVVRFDLYHTMIGYVQSRGRARHRNSKYVHMVEQDNLEHKAVVWEARSAERIMKDFCNRLPNDRLIDGSGNDVDRLLVDERNYRSYTDPESGAKLTYRSSLSVLAHFVGSLPAANTEMSYQPTYIVSHNGGMFICEVVLPEHSPISSARGRPYKKKAIAKCSAAFELCLQLRAKGLLDSTLLPTITRQLPAMRNALLAISAKKKDQYLMRVKPKFWQLAYGVMPECLYLTVVDVSVGLDRPHQPLGLLTKACPPLMPKFPIYLEDGRPSYVMSMPLLNALPVTREKLKLLTKLTLQIYFDIFAKKFEDDDEKMSYWVVPIRADIAKASKAMDGNPDDLIDWEQVHEVCGKGDYPWTPEMPNDFLRDKYFVDKWDGGRRFYSLGVVPDLRPQDPVPENVPRHKFMANILDYSVSLWSKTRTEKVWVQNQPVVEVEKIPFRRNLLAVVEMDEPEVKIKPKTVVCPEPMKISALTTCFVAMCYVLPAIIHRFDSYLIALDACSLLGLDIGPALALEALTKDSENSDEHGEEKINFRSGMGPNYERLEFMGDCFLKMATSIAVFVQQPNENEFEFHVRRMVMLCNKNLFETAHKYKLYEYVRTMAFSRRTWYPEGIKMIWGKGHKQDGPKIIKHSLADKSVADVCEAFIGAAFMEHNDPDNFSSENWDQAVKAVTVLVDSEDHTMQRWSDYYAAYEMPHYQIAEATASQLDLAEKVEQKHPYHFRYPRILRSAFIHSSQAFMWENIPNYERLEFLGDSLLDMAFIMHIFYRYPDKDPQWLTEHKMPMVSNEFLAAICVKLGFHHYLRQNNAILSAQIRDYVAEITAAEADSDGAVDYWTTVSKAPKCLADVVEAYVGAMFVDSEFDFGVVQSFFDHHMKHFFMDMSLYDDFANNHPVTRLRRLIDLNFGCKEFRIACMPMIESAIPGARSTVICMVLIHNEVRFDGTSVSDRYARLKAANIALDKLEGLLEHEYKQRYGCNCVDENEESDSEVEDSEETEASEERMAVLRARLARINLAFTRDYESENGEADGTSE</sequence>
<evidence type="ECO:0000256" key="11">
    <source>
        <dbReference type="ARBA" id="ARBA00022840"/>
    </source>
</evidence>
<evidence type="ECO:0000256" key="18">
    <source>
        <dbReference type="PROSITE-ProRule" id="PRU00657"/>
    </source>
</evidence>
<dbReference type="SMART" id="SM00487">
    <property type="entry name" value="DEXDc"/>
    <property type="match status" value="1"/>
</dbReference>
<keyword evidence="11" id="KW-0067">ATP-binding</keyword>
<evidence type="ECO:0000256" key="4">
    <source>
        <dbReference type="ARBA" id="ARBA00022721"/>
    </source>
</evidence>
<dbReference type="EMBL" id="ML986760">
    <property type="protein sequence ID" value="KAF2258510.1"/>
    <property type="molecule type" value="Genomic_DNA"/>
</dbReference>
<evidence type="ECO:0000259" key="21">
    <source>
        <dbReference type="PROSITE" id="PS50821"/>
    </source>
</evidence>
<dbReference type="PROSITE" id="PS50142">
    <property type="entry name" value="RNASE_3_2"/>
    <property type="match status" value="2"/>
</dbReference>
<dbReference type="PROSITE" id="PS50821">
    <property type="entry name" value="PAZ"/>
    <property type="match status" value="1"/>
</dbReference>
<keyword evidence="8" id="KW-0378">Hydrolase</keyword>
<evidence type="ECO:0000256" key="6">
    <source>
        <dbReference type="ARBA" id="ARBA00022737"/>
    </source>
</evidence>
<feature type="compositionally biased region" description="Basic and acidic residues" evidence="19">
    <location>
        <begin position="29"/>
        <end position="55"/>
    </location>
</feature>
<dbReference type="CDD" id="cd00593">
    <property type="entry name" value="RIBOc"/>
    <property type="match status" value="2"/>
</dbReference>
<dbReference type="FunFam" id="1.10.1520.10:FF:000026">
    <property type="entry name" value="Dicer-like protein 1"/>
    <property type="match status" value="1"/>
</dbReference>
<feature type="domain" description="RNase III" evidence="20">
    <location>
        <begin position="1036"/>
        <end position="1187"/>
    </location>
</feature>
<evidence type="ECO:0000256" key="14">
    <source>
        <dbReference type="ARBA" id="ARBA00023118"/>
    </source>
</evidence>
<dbReference type="Pfam" id="PF00636">
    <property type="entry name" value="Ribonuclease_3"/>
    <property type="match status" value="2"/>
</dbReference>
<dbReference type="Proteomes" id="UP000800093">
    <property type="component" value="Unassembled WGS sequence"/>
</dbReference>
<evidence type="ECO:0000256" key="9">
    <source>
        <dbReference type="ARBA" id="ARBA00022806"/>
    </source>
</evidence>
<dbReference type="Pfam" id="PF04851">
    <property type="entry name" value="ResIII"/>
    <property type="match status" value="1"/>
</dbReference>
<dbReference type="OrthoDB" id="416741at2759"/>
<dbReference type="GO" id="GO:0005634">
    <property type="term" value="C:nucleus"/>
    <property type="evidence" value="ECO:0007669"/>
    <property type="project" value="TreeGrafter"/>
</dbReference>
<gene>
    <name evidence="25" type="ORF">CC78DRAFT_114328</name>
</gene>
<dbReference type="CDD" id="cd18034">
    <property type="entry name" value="DEXHc_dicer"/>
    <property type="match status" value="1"/>
</dbReference>
<dbReference type="SMART" id="SM00535">
    <property type="entry name" value="RIBOc"/>
    <property type="match status" value="2"/>
</dbReference>
<dbReference type="PANTHER" id="PTHR14950">
    <property type="entry name" value="DICER-RELATED"/>
    <property type="match status" value="1"/>
</dbReference>
<dbReference type="FunFam" id="3.40.50.300:FF:001669">
    <property type="entry name" value="Dicer-like protein 1"/>
    <property type="match status" value="1"/>
</dbReference>
<comment type="cofactor">
    <cofactor evidence="2">
        <name>Mg(2+)</name>
        <dbReference type="ChEBI" id="CHEBI:18420"/>
    </cofactor>
</comment>
<dbReference type="PANTHER" id="PTHR14950:SF62">
    <property type="entry name" value="DICER-LIKE PROTEIN 1"/>
    <property type="match status" value="1"/>
</dbReference>
<dbReference type="InterPro" id="IPR014001">
    <property type="entry name" value="Helicase_ATP-bd"/>
</dbReference>
<evidence type="ECO:0000256" key="10">
    <source>
        <dbReference type="ARBA" id="ARBA00022833"/>
    </source>
</evidence>
<name>A0A9P4MV25_9PLEO</name>
<evidence type="ECO:0000313" key="25">
    <source>
        <dbReference type="EMBL" id="KAF2258510.1"/>
    </source>
</evidence>
<evidence type="ECO:0000256" key="17">
    <source>
        <dbReference type="ARBA" id="ARBA00035116"/>
    </source>
</evidence>
<feature type="domain" description="Dicer dsRNA-binding fold" evidence="24">
    <location>
        <begin position="634"/>
        <end position="725"/>
    </location>
</feature>
<feature type="region of interest" description="Disordered" evidence="19">
    <location>
        <begin position="1515"/>
        <end position="1534"/>
    </location>
</feature>
<dbReference type="Gene3D" id="3.30.160.380">
    <property type="entry name" value="Dicer dimerisation domain"/>
    <property type="match status" value="1"/>
</dbReference>
<keyword evidence="10" id="KW-0862">Zinc</keyword>
<feature type="domain" description="PAZ" evidence="21">
    <location>
        <begin position="873"/>
        <end position="1004"/>
    </location>
</feature>
<dbReference type="InterPro" id="IPR036389">
    <property type="entry name" value="RNase_III_sf"/>
</dbReference>
<dbReference type="SUPFAM" id="SSF52540">
    <property type="entry name" value="P-loop containing nucleoside triphosphate hydrolases"/>
    <property type="match status" value="1"/>
</dbReference>
<dbReference type="CDD" id="cd18802">
    <property type="entry name" value="SF2_C_dicer"/>
    <property type="match status" value="1"/>
</dbReference>
<evidence type="ECO:0000256" key="7">
    <source>
        <dbReference type="ARBA" id="ARBA00022741"/>
    </source>
</evidence>
<comment type="caution">
    <text evidence="25">The sequence shown here is derived from an EMBL/GenBank/DDBJ whole genome shotgun (WGS) entry which is preliminary data.</text>
</comment>
<dbReference type="InterPro" id="IPR027417">
    <property type="entry name" value="P-loop_NTPase"/>
</dbReference>
<dbReference type="InterPro" id="IPR001650">
    <property type="entry name" value="Helicase_C-like"/>
</dbReference>
<keyword evidence="9" id="KW-0347">Helicase</keyword>
<dbReference type="GO" id="GO:0004386">
    <property type="term" value="F:helicase activity"/>
    <property type="evidence" value="ECO:0007669"/>
    <property type="project" value="UniProtKB-KW"/>
</dbReference>
<keyword evidence="12" id="KW-0460">Magnesium</keyword>
<evidence type="ECO:0000256" key="8">
    <source>
        <dbReference type="ARBA" id="ARBA00022801"/>
    </source>
</evidence>
<dbReference type="Pfam" id="PF00271">
    <property type="entry name" value="Helicase_C"/>
    <property type="match status" value="1"/>
</dbReference>
<organism evidence="25 26">
    <name type="scientific">Lojkania enalia</name>
    <dbReference type="NCBI Taxonomy" id="147567"/>
    <lineage>
        <taxon>Eukaryota</taxon>
        <taxon>Fungi</taxon>
        <taxon>Dikarya</taxon>
        <taxon>Ascomycota</taxon>
        <taxon>Pezizomycotina</taxon>
        <taxon>Dothideomycetes</taxon>
        <taxon>Pleosporomycetidae</taxon>
        <taxon>Pleosporales</taxon>
        <taxon>Pleosporales incertae sedis</taxon>
        <taxon>Lojkania</taxon>
    </lineage>
</organism>
<keyword evidence="7" id="KW-0547">Nucleotide-binding</keyword>
<dbReference type="GO" id="GO:0051607">
    <property type="term" value="P:defense response to virus"/>
    <property type="evidence" value="ECO:0007669"/>
    <property type="project" value="UniProtKB-KW"/>
</dbReference>
<comment type="similarity">
    <text evidence="17 18">Belongs to the helicase family. Dicer subfamily.</text>
</comment>
<feature type="domain" description="RNase III" evidence="20">
    <location>
        <begin position="1243"/>
        <end position="1394"/>
    </location>
</feature>
<evidence type="ECO:0000256" key="12">
    <source>
        <dbReference type="ARBA" id="ARBA00022842"/>
    </source>
</evidence>
<dbReference type="GO" id="GO:0004525">
    <property type="term" value="F:ribonuclease III activity"/>
    <property type="evidence" value="ECO:0007669"/>
    <property type="project" value="InterPro"/>
</dbReference>
<evidence type="ECO:0000259" key="22">
    <source>
        <dbReference type="PROSITE" id="PS51192"/>
    </source>
</evidence>
<dbReference type="PROSITE" id="PS51192">
    <property type="entry name" value="HELICASE_ATP_BIND_1"/>
    <property type="match status" value="1"/>
</dbReference>
<evidence type="ECO:0000259" key="23">
    <source>
        <dbReference type="PROSITE" id="PS51194"/>
    </source>
</evidence>
<evidence type="ECO:0000256" key="1">
    <source>
        <dbReference type="ARBA" id="ARBA00001936"/>
    </source>
</evidence>
<evidence type="ECO:0000259" key="24">
    <source>
        <dbReference type="PROSITE" id="PS51327"/>
    </source>
</evidence>
<evidence type="ECO:0000259" key="20">
    <source>
        <dbReference type="PROSITE" id="PS50142"/>
    </source>
</evidence>
<dbReference type="GO" id="GO:0030422">
    <property type="term" value="P:siRNA processing"/>
    <property type="evidence" value="ECO:0007669"/>
    <property type="project" value="TreeGrafter"/>
</dbReference>
<feature type="domain" description="Helicase ATP-binding" evidence="22">
    <location>
        <begin position="115"/>
        <end position="297"/>
    </location>
</feature>
<keyword evidence="15" id="KW-0464">Manganese</keyword>
<evidence type="ECO:0000256" key="3">
    <source>
        <dbReference type="ARBA" id="ARBA00020797"/>
    </source>
</evidence>
<dbReference type="SMART" id="SM00490">
    <property type="entry name" value="HELICc"/>
    <property type="match status" value="1"/>
</dbReference>
<dbReference type="GO" id="GO:0003723">
    <property type="term" value="F:RNA binding"/>
    <property type="evidence" value="ECO:0007669"/>
    <property type="project" value="UniProtKB-UniRule"/>
</dbReference>
<keyword evidence="5" id="KW-0479">Metal-binding</keyword>
<dbReference type="PROSITE" id="PS51194">
    <property type="entry name" value="HELICASE_CTER"/>
    <property type="match status" value="1"/>
</dbReference>
<evidence type="ECO:0000256" key="15">
    <source>
        <dbReference type="ARBA" id="ARBA00023211"/>
    </source>
</evidence>
<dbReference type="GO" id="GO:0050688">
    <property type="term" value="P:regulation of defense response to virus"/>
    <property type="evidence" value="ECO:0007669"/>
    <property type="project" value="UniProtKB-KW"/>
</dbReference>
<dbReference type="PROSITE" id="PS00517">
    <property type="entry name" value="RNASE_3_1"/>
    <property type="match status" value="1"/>
</dbReference>
<dbReference type="SUPFAM" id="SSF69065">
    <property type="entry name" value="RNase III domain-like"/>
    <property type="match status" value="2"/>
</dbReference>
<dbReference type="Pfam" id="PF03368">
    <property type="entry name" value="Dicer_dimer"/>
    <property type="match status" value="1"/>
</dbReference>
<evidence type="ECO:0000256" key="19">
    <source>
        <dbReference type="SAM" id="MobiDB-lite"/>
    </source>
</evidence>
<evidence type="ECO:0000256" key="2">
    <source>
        <dbReference type="ARBA" id="ARBA00001946"/>
    </source>
</evidence>
<protein>
    <recommendedName>
        <fullName evidence="3">Dicer-like protein 1</fullName>
    </recommendedName>
</protein>
<evidence type="ECO:0000256" key="16">
    <source>
        <dbReference type="ARBA" id="ARBA00025403"/>
    </source>
</evidence>
<evidence type="ECO:0000313" key="26">
    <source>
        <dbReference type="Proteomes" id="UP000800093"/>
    </source>
</evidence>
<dbReference type="InterPro" id="IPR056755">
    <property type="entry name" value="DSRM_2"/>
</dbReference>
<dbReference type="Gene3D" id="1.10.1520.10">
    <property type="entry name" value="Ribonuclease III domain"/>
    <property type="match status" value="2"/>
</dbReference>
<evidence type="ECO:0000256" key="13">
    <source>
        <dbReference type="ARBA" id="ARBA00022884"/>
    </source>
</evidence>